<dbReference type="Proteomes" id="UP000002008">
    <property type="component" value="Chromosome"/>
</dbReference>
<dbReference type="InParanoid" id="A9WIU7"/>
<reference evidence="4" key="1">
    <citation type="journal article" date="2011" name="BMC Genomics">
        <title>Complete genome sequence of the filamentous anoxygenic phototrophic bacterium Chloroflexus aurantiacus.</title>
        <authorList>
            <person name="Tang K.H."/>
            <person name="Barry K."/>
            <person name="Chertkov O."/>
            <person name="Dalin E."/>
            <person name="Han C.S."/>
            <person name="Hauser L.J."/>
            <person name="Honchak B.M."/>
            <person name="Karbach L.E."/>
            <person name="Land M.L."/>
            <person name="Lapidus A."/>
            <person name="Larimer F.W."/>
            <person name="Mikhailova N."/>
            <person name="Pitluck S."/>
            <person name="Pierson B.K."/>
            <person name="Blankenship R.E."/>
        </authorList>
    </citation>
    <scope>NUCLEOTIDE SEQUENCE [LARGE SCALE GENOMIC DNA]</scope>
    <source>
        <strain evidence="4">ATCC 29366 / DSM 635 / J-10-fl</strain>
    </source>
</reference>
<proteinExistence type="predicted"/>
<evidence type="ECO:0000313" key="4">
    <source>
        <dbReference type="Proteomes" id="UP000002008"/>
    </source>
</evidence>
<feature type="transmembrane region" description="Helical" evidence="1">
    <location>
        <begin position="39"/>
        <end position="60"/>
    </location>
</feature>
<name>A9WIU7_CHLAA</name>
<dbReference type="HOGENOM" id="CLU_115719_3_0_0"/>
<dbReference type="PATRIC" id="fig|324602.8.peg.2950"/>
<keyword evidence="1" id="KW-1133">Transmembrane helix</keyword>
<dbReference type="STRING" id="324602.Caur_2618"/>
<protein>
    <recommendedName>
        <fullName evidence="2">DUF4395 domain-containing protein</fullName>
    </recommendedName>
</protein>
<dbReference type="RefSeq" id="WP_012258477.1">
    <property type="nucleotide sequence ID" value="NC_010175.1"/>
</dbReference>
<dbReference type="EnsemblBacteria" id="ABY35824">
    <property type="protein sequence ID" value="ABY35824"/>
    <property type="gene ID" value="Caur_2618"/>
</dbReference>
<dbReference type="Pfam" id="PF14340">
    <property type="entry name" value="DUF4395"/>
    <property type="match status" value="1"/>
</dbReference>
<accession>A9WIU7</accession>
<evidence type="ECO:0000313" key="3">
    <source>
        <dbReference type="EMBL" id="ABY35824.1"/>
    </source>
</evidence>
<feature type="domain" description="DUF4395" evidence="2">
    <location>
        <begin position="14"/>
        <end position="143"/>
    </location>
</feature>
<dbReference type="EMBL" id="CP000909">
    <property type="protein sequence ID" value="ABY35824.1"/>
    <property type="molecule type" value="Genomic_DNA"/>
</dbReference>
<gene>
    <name evidence="3" type="ordered locus">Caur_2618</name>
</gene>
<feature type="transmembrane region" description="Helical" evidence="1">
    <location>
        <begin position="113"/>
        <end position="139"/>
    </location>
</feature>
<sequence length="148" mass="16174">MSAKAFSSPPALFDRTALRFNQAAIIVLVLTAFVTNQHWLVAFVAVVLALGVIHPALALFQRLYRDILRPLGWLRPDLHEEDAAPHRFAQGVGAGVLLLATLSLWLGAEVIGWSLALLVVVLAAVNLIFGFCAGCFIFFQLRRLGVLK</sequence>
<feature type="transmembrane region" description="Helical" evidence="1">
    <location>
        <begin position="88"/>
        <end position="107"/>
    </location>
</feature>
<dbReference type="PIRSF" id="PIRSF030042">
    <property type="entry name" value="UCP030042"/>
    <property type="match status" value="1"/>
</dbReference>
<dbReference type="AlphaFoldDB" id="A9WIU7"/>
<dbReference type="eggNOG" id="ENOG5032TTD">
    <property type="taxonomic scope" value="Bacteria"/>
</dbReference>
<dbReference type="KEGG" id="cau:Caur_2618"/>
<keyword evidence="4" id="KW-1185">Reference proteome</keyword>
<keyword evidence="1" id="KW-0472">Membrane</keyword>
<evidence type="ECO:0000256" key="1">
    <source>
        <dbReference type="SAM" id="Phobius"/>
    </source>
</evidence>
<dbReference type="InterPro" id="IPR025508">
    <property type="entry name" value="DUF4395"/>
</dbReference>
<organism evidence="3 4">
    <name type="scientific">Chloroflexus aurantiacus (strain ATCC 29366 / DSM 635 / J-10-fl)</name>
    <dbReference type="NCBI Taxonomy" id="324602"/>
    <lineage>
        <taxon>Bacteria</taxon>
        <taxon>Bacillati</taxon>
        <taxon>Chloroflexota</taxon>
        <taxon>Chloroflexia</taxon>
        <taxon>Chloroflexales</taxon>
        <taxon>Chloroflexineae</taxon>
        <taxon>Chloroflexaceae</taxon>
        <taxon>Chloroflexus</taxon>
    </lineage>
</organism>
<feature type="transmembrane region" description="Helical" evidence="1">
    <location>
        <begin position="12"/>
        <end position="33"/>
    </location>
</feature>
<evidence type="ECO:0000259" key="2">
    <source>
        <dbReference type="Pfam" id="PF14340"/>
    </source>
</evidence>
<keyword evidence="1" id="KW-0812">Transmembrane</keyword>
<dbReference type="InterPro" id="IPR016942">
    <property type="entry name" value="UCP030042"/>
</dbReference>